<sequence length="361" mass="40852">MKEGFDTKKYLEKQTEKFQEALNERKGNPAFLEFGGKPFSDHHAERVLPGYDIECKAEILRETVKLADVVMVVNSLDILMKPDGRKPQGRIGGDSGLIYDKETIRIINDAHDRQIPIDKVVLAVTPDEMSSDNKRRIDIFRKDLERINVKLLTHYGIKNYPSPKIFENGKNPFENNDAVRIGDGNLVVVSPGGGSGKFGVLLSEMYRSLIAGQTPNYVKFETFPIYQLQADHALNLAFEAATADLGNKVTDIRKDELIDAQNFRSSYDKDIENFALLTKMFDVFGKTKELSHVKDPVDMGINRIIDGITDMESVTEACRQEIIARILRYQKEVGSGMEELKTVEIAQEVLGKFDRIYQIKI</sequence>
<dbReference type="InterPro" id="IPR048496">
    <property type="entry name" value="DUF1846_N"/>
</dbReference>
<comment type="caution">
    <text evidence="2">The sequence shown here is derived from an EMBL/GenBank/DDBJ whole genome shotgun (WGS) entry which is preliminary data.</text>
</comment>
<dbReference type="Proteomes" id="UP000177052">
    <property type="component" value="Unassembled WGS sequence"/>
</dbReference>
<dbReference type="EMBL" id="MFUJ01000025">
    <property type="protein sequence ID" value="OGI79140.1"/>
    <property type="molecule type" value="Genomic_DNA"/>
</dbReference>
<evidence type="ECO:0000259" key="1">
    <source>
        <dbReference type="Pfam" id="PF08903"/>
    </source>
</evidence>
<evidence type="ECO:0000313" key="3">
    <source>
        <dbReference type="Proteomes" id="UP000177052"/>
    </source>
</evidence>
<reference evidence="2 3" key="1">
    <citation type="journal article" date="2016" name="Nat. Commun.">
        <title>Thousands of microbial genomes shed light on interconnected biogeochemical processes in an aquifer system.</title>
        <authorList>
            <person name="Anantharaman K."/>
            <person name="Brown C.T."/>
            <person name="Hug L.A."/>
            <person name="Sharon I."/>
            <person name="Castelle C.J."/>
            <person name="Probst A.J."/>
            <person name="Thomas B.C."/>
            <person name="Singh A."/>
            <person name="Wilkins M.J."/>
            <person name="Karaoz U."/>
            <person name="Brodie E.L."/>
            <person name="Williams K.H."/>
            <person name="Hubbard S.S."/>
            <person name="Banfield J.F."/>
        </authorList>
    </citation>
    <scope>NUCLEOTIDE SEQUENCE [LARGE SCALE GENOMIC DNA]</scope>
</reference>
<evidence type="ECO:0000313" key="2">
    <source>
        <dbReference type="EMBL" id="OGI79140.1"/>
    </source>
</evidence>
<proteinExistence type="predicted"/>
<name>A0A1F6WB55_9BACT</name>
<dbReference type="AlphaFoldDB" id="A0A1F6WB55"/>
<accession>A0A1F6WB55</accession>
<feature type="domain" description="DUF1846" evidence="1">
    <location>
        <begin position="4"/>
        <end position="351"/>
    </location>
</feature>
<protein>
    <recommendedName>
        <fullName evidence="1">DUF1846 domain-containing protein</fullName>
    </recommendedName>
</protein>
<dbReference type="Pfam" id="PF08903">
    <property type="entry name" value="DUF1846"/>
    <property type="match status" value="1"/>
</dbReference>
<dbReference type="Gene3D" id="1.20.1570.10">
    <property type="entry name" value="dip2346 domain like"/>
    <property type="match status" value="1"/>
</dbReference>
<organism evidence="2 3">
    <name type="scientific">Candidatus Nomurabacteria bacterium RIFCSPHIGHO2_12_FULL_37_29</name>
    <dbReference type="NCBI Taxonomy" id="1801759"/>
    <lineage>
        <taxon>Bacteria</taxon>
        <taxon>Candidatus Nomuraibacteriota</taxon>
    </lineage>
</organism>
<dbReference type="Gene3D" id="3.10.630.10">
    <property type="entry name" value="dip2346 domain like"/>
    <property type="match status" value="1"/>
</dbReference>
<gene>
    <name evidence="2" type="ORF">A3F19_00275</name>
</gene>